<keyword evidence="8" id="KW-1185">Reference proteome</keyword>
<keyword evidence="4 5" id="KW-0472">Membrane</keyword>
<feature type="transmembrane region" description="Helical" evidence="5">
    <location>
        <begin position="147"/>
        <end position="169"/>
    </location>
</feature>
<dbReference type="GO" id="GO:0016020">
    <property type="term" value="C:membrane"/>
    <property type="evidence" value="ECO:0007669"/>
    <property type="project" value="UniProtKB-SubCell"/>
</dbReference>
<proteinExistence type="predicted"/>
<dbReference type="EMBL" id="UPTC01000645">
    <property type="protein sequence ID" value="VBB29578.1"/>
    <property type="molecule type" value="Genomic_DNA"/>
</dbReference>
<keyword evidence="3 5" id="KW-1133">Transmembrane helix</keyword>
<reference evidence="7 8" key="1">
    <citation type="submission" date="2018-08" db="EMBL/GenBank/DDBJ databases">
        <authorList>
            <person name="Laetsch R D."/>
            <person name="Stevens L."/>
            <person name="Kumar S."/>
            <person name="Blaxter L. M."/>
        </authorList>
    </citation>
    <scope>NUCLEOTIDE SEQUENCE [LARGE SCALE GENOMIC DNA]</scope>
</reference>
<comment type="subcellular location">
    <subcellularLocation>
        <location evidence="1">Membrane</location>
        <topology evidence="1">Multi-pass membrane protein</topology>
    </subcellularLocation>
</comment>
<dbReference type="InterPro" id="IPR039871">
    <property type="entry name" value="FAM8A1"/>
</dbReference>
<feature type="domain" description="RDD" evidence="6">
    <location>
        <begin position="141"/>
        <end position="242"/>
    </location>
</feature>
<evidence type="ECO:0000256" key="4">
    <source>
        <dbReference type="ARBA" id="ARBA00023136"/>
    </source>
</evidence>
<dbReference type="PANTHER" id="PTHR13659:SF5">
    <property type="entry name" value="PROTEIN FAM8A1"/>
    <property type="match status" value="1"/>
</dbReference>
<evidence type="ECO:0000256" key="5">
    <source>
        <dbReference type="SAM" id="Phobius"/>
    </source>
</evidence>
<accession>A0A498SBU1</accession>
<keyword evidence="2 5" id="KW-0812">Transmembrane</keyword>
<evidence type="ECO:0000313" key="7">
    <source>
        <dbReference type="EMBL" id="VBB29578.1"/>
    </source>
</evidence>
<dbReference type="Pfam" id="PF06271">
    <property type="entry name" value="RDD"/>
    <property type="match status" value="1"/>
</dbReference>
<dbReference type="OrthoDB" id="10061042at2759"/>
<protein>
    <recommendedName>
        <fullName evidence="6">RDD domain-containing protein</fullName>
    </recommendedName>
</protein>
<dbReference type="STRING" id="6277.A0A498SBU1"/>
<evidence type="ECO:0000256" key="2">
    <source>
        <dbReference type="ARBA" id="ARBA00022692"/>
    </source>
</evidence>
<name>A0A498SBU1_ACAVI</name>
<evidence type="ECO:0000256" key="3">
    <source>
        <dbReference type="ARBA" id="ARBA00022989"/>
    </source>
</evidence>
<dbReference type="Proteomes" id="UP000276991">
    <property type="component" value="Unassembled WGS sequence"/>
</dbReference>
<evidence type="ECO:0000313" key="8">
    <source>
        <dbReference type="Proteomes" id="UP000276991"/>
    </source>
</evidence>
<evidence type="ECO:0000256" key="1">
    <source>
        <dbReference type="ARBA" id="ARBA00004141"/>
    </source>
</evidence>
<organism evidence="7 8">
    <name type="scientific">Acanthocheilonema viteae</name>
    <name type="common">Filarial nematode worm</name>
    <name type="synonym">Dipetalonema viteae</name>
    <dbReference type="NCBI Taxonomy" id="6277"/>
    <lineage>
        <taxon>Eukaryota</taxon>
        <taxon>Metazoa</taxon>
        <taxon>Ecdysozoa</taxon>
        <taxon>Nematoda</taxon>
        <taxon>Chromadorea</taxon>
        <taxon>Rhabditida</taxon>
        <taxon>Spirurina</taxon>
        <taxon>Spiruromorpha</taxon>
        <taxon>Filarioidea</taxon>
        <taxon>Onchocercidae</taxon>
        <taxon>Acanthocheilonema</taxon>
    </lineage>
</organism>
<dbReference type="AlphaFoldDB" id="A0A498SBU1"/>
<sequence length="310" mass="34375">MKAGWLFRDGDRKLDAVTCCSHTCRVVRMSDVRKREKLENREGQLESSSPAAVVMVPPIVDYGSAAAYAVELRKWLFTTHCWAFCHQMATMHSLAYLASCNRPESMVPPMPFDVTIPPPNAPSSTANLSNSNQFIQRRSIPSFTRRILAEVIDSIFAFVAKLFIVYFLVEIGIVDLDKYDRLLGDDADLHTLIDITQELFPIEMLAKVVVSIVEALFVSYGFGSVPAGQTPGKVALNIQVITCYQVIPITGSEEVNIVRTLGVPFKNSLLRSLTKNMLINLLFPLSAAAYAFTYNRAGYDIAARTIVVNA</sequence>
<evidence type="ECO:0000259" key="6">
    <source>
        <dbReference type="Pfam" id="PF06271"/>
    </source>
</evidence>
<gene>
    <name evidence="7" type="ORF">NAV_LOCUS4378</name>
</gene>
<dbReference type="PANTHER" id="PTHR13659">
    <property type="entry name" value="AUTOSOMAL HIGHLY CONSERVED PROTEIN"/>
    <property type="match status" value="1"/>
</dbReference>
<feature type="transmembrane region" description="Helical" evidence="5">
    <location>
        <begin position="277"/>
        <end position="294"/>
    </location>
</feature>
<dbReference type="InterPro" id="IPR010432">
    <property type="entry name" value="RDD"/>
</dbReference>